<gene>
    <name evidence="2" type="ORF">RM423_09740</name>
</gene>
<dbReference type="PANTHER" id="PTHR12631">
    <property type="entry name" value="ALPHA-L-IDURONIDASE"/>
    <property type="match status" value="1"/>
</dbReference>
<evidence type="ECO:0000313" key="3">
    <source>
        <dbReference type="Proteomes" id="UP001183176"/>
    </source>
</evidence>
<dbReference type="RefSeq" id="WP_311422828.1">
    <property type="nucleotide sequence ID" value="NZ_JAVREH010000009.1"/>
</dbReference>
<feature type="region of interest" description="Disordered" evidence="1">
    <location>
        <begin position="427"/>
        <end position="448"/>
    </location>
</feature>
<comment type="caution">
    <text evidence="2">The sequence shown here is derived from an EMBL/GenBank/DDBJ whole genome shotgun (WGS) entry which is preliminary data.</text>
</comment>
<reference evidence="3" key="1">
    <citation type="submission" date="2023-07" db="EMBL/GenBank/DDBJ databases">
        <title>30 novel species of actinomycetes from the DSMZ collection.</title>
        <authorList>
            <person name="Nouioui I."/>
        </authorList>
    </citation>
    <scope>NUCLEOTIDE SEQUENCE [LARGE SCALE GENOMIC DNA]</scope>
    <source>
        <strain evidence="3">DSM 44399</strain>
    </source>
</reference>
<dbReference type="InterPro" id="IPR051923">
    <property type="entry name" value="Glycosyl_Hydrolase_39"/>
</dbReference>
<dbReference type="Proteomes" id="UP001183176">
    <property type="component" value="Unassembled WGS sequence"/>
</dbReference>
<dbReference type="InterPro" id="IPR017853">
    <property type="entry name" value="GH"/>
</dbReference>
<proteinExistence type="predicted"/>
<dbReference type="PANTHER" id="PTHR12631:SF10">
    <property type="entry name" value="BETA-XYLOSIDASE-LIKE PROTEIN-RELATED"/>
    <property type="match status" value="1"/>
</dbReference>
<accession>A0ABU2J9L4</accession>
<name>A0ABU2J9L4_9ACTN</name>
<feature type="compositionally biased region" description="Polar residues" evidence="1">
    <location>
        <begin position="439"/>
        <end position="448"/>
    </location>
</feature>
<protein>
    <recommendedName>
        <fullName evidence="4">Glycosyl hydrolase family protein</fullName>
    </recommendedName>
</protein>
<dbReference type="EMBL" id="JAVREH010000009">
    <property type="protein sequence ID" value="MDT0261675.1"/>
    <property type="molecule type" value="Genomic_DNA"/>
</dbReference>
<dbReference type="Gene3D" id="3.20.20.80">
    <property type="entry name" value="Glycosidases"/>
    <property type="match status" value="1"/>
</dbReference>
<evidence type="ECO:0000256" key="1">
    <source>
        <dbReference type="SAM" id="MobiDB-lite"/>
    </source>
</evidence>
<organism evidence="2 3">
    <name type="scientific">Jatrophihabitans lederbergiae</name>
    <dbReference type="NCBI Taxonomy" id="3075547"/>
    <lineage>
        <taxon>Bacteria</taxon>
        <taxon>Bacillati</taxon>
        <taxon>Actinomycetota</taxon>
        <taxon>Actinomycetes</taxon>
        <taxon>Jatrophihabitantales</taxon>
        <taxon>Jatrophihabitantaceae</taxon>
        <taxon>Jatrophihabitans</taxon>
    </lineage>
</organism>
<keyword evidence="3" id="KW-1185">Reference proteome</keyword>
<evidence type="ECO:0008006" key="4">
    <source>
        <dbReference type="Google" id="ProtNLM"/>
    </source>
</evidence>
<evidence type="ECO:0000313" key="2">
    <source>
        <dbReference type="EMBL" id="MDT0261675.1"/>
    </source>
</evidence>
<dbReference type="SUPFAM" id="SSF51445">
    <property type="entry name" value="(Trans)glycosidases"/>
    <property type="match status" value="1"/>
</dbReference>
<sequence length="448" mass="49586">MHNAGLAGPFPLPPIGSTVVAGFESTYLPGYGTDLVEVTGHSRSWQADLDDLLSAGVRHLRYPLRWPTIQPERGRFDWSETDRVLGHLRAAEAVPIIDLVHHTSYPDWLSDGFRGADFGPALVDFAEAVANRYPWLPAYTLFNEPFATLFLAGHQALWPPYDRGMRGLVRLASSVLPAISRAAECWAELLPQARHVWVDTAEHHAGSPASAEYVALANDRRHLFLDLMLGHDLDPSRPFLAEFLRAGGGPLTELTPLRVDVLGLDYYCHSEWYYDETGARAPSPHPVGFAAVAQHYADRYGLPMMLTETNLRGQPSDQVSWLRYVLEQYELALDRGIALHGFCWFPQVDSSDWDSLLARTAGRVDPVGVYAIDPATLARRRTVFTDAWEKVAAGATAADLPAYRFQPPCDALLSGVVAQLEHWPWQDPPEDSATAAISVPSSLTRRSS</sequence>